<sequence>MPQRFSAMQTASFPQLDEHFRIAGRSIEPTIRFEVSGPLAQSCRDSLTTALRAASPSSWRDYWYRVQCPSRIAHYDALRRLSGKPFTADQTRRFEPWAVLARSCGWWWPRERVCVVSDRPVSLSTEVWQDNGNVRLHDPNGPAMRFGDGWEVYAWHGTHVPSWVITDPRAWRIARETNVEVRRCAIEHVGWASYIEEAGLRLLATAPDPGNPGCELRLYHVRDRTKVLLAVNGSVERDGRRRRYGLTVPGHFTDPIAAAGWTYGLSGAEYSQLLRRT</sequence>
<dbReference type="AlphaFoldDB" id="A0A9W6VZC4"/>
<dbReference type="EMBL" id="BSTK01000005">
    <property type="protein sequence ID" value="GLY85745.1"/>
    <property type="molecule type" value="Genomic_DNA"/>
</dbReference>
<reference evidence="2" key="1">
    <citation type="submission" date="2023-03" db="EMBL/GenBank/DDBJ databases">
        <title>Actinoallomurus iriomotensis NBRC 103684.</title>
        <authorList>
            <person name="Ichikawa N."/>
            <person name="Sato H."/>
            <person name="Tonouchi N."/>
        </authorList>
    </citation>
    <scope>NUCLEOTIDE SEQUENCE</scope>
    <source>
        <strain evidence="2">NBRC 103684</strain>
    </source>
</reference>
<accession>A0A9W6VZC4</accession>
<proteinExistence type="predicted"/>
<keyword evidence="3" id="KW-1185">Reference proteome</keyword>
<evidence type="ECO:0000259" key="1">
    <source>
        <dbReference type="Pfam" id="PF20530"/>
    </source>
</evidence>
<organism evidence="2 3">
    <name type="scientific">Actinoallomurus iriomotensis</name>
    <dbReference type="NCBI Taxonomy" id="478107"/>
    <lineage>
        <taxon>Bacteria</taxon>
        <taxon>Bacillati</taxon>
        <taxon>Actinomycetota</taxon>
        <taxon>Actinomycetes</taxon>
        <taxon>Streptosporangiales</taxon>
        <taxon>Thermomonosporaceae</taxon>
        <taxon>Actinoallomurus</taxon>
    </lineage>
</organism>
<evidence type="ECO:0000313" key="2">
    <source>
        <dbReference type="EMBL" id="GLY85745.1"/>
    </source>
</evidence>
<feature type="domain" description="DUF6745" evidence="1">
    <location>
        <begin position="86"/>
        <end position="272"/>
    </location>
</feature>
<protein>
    <recommendedName>
        <fullName evidence="1">DUF6745 domain-containing protein</fullName>
    </recommendedName>
</protein>
<comment type="caution">
    <text evidence="2">The sequence shown here is derived from an EMBL/GenBank/DDBJ whole genome shotgun (WGS) entry which is preliminary data.</text>
</comment>
<gene>
    <name evidence="2" type="ORF">Airi02_036740</name>
</gene>
<name>A0A9W6VZC4_9ACTN</name>
<evidence type="ECO:0000313" key="3">
    <source>
        <dbReference type="Proteomes" id="UP001165074"/>
    </source>
</evidence>
<dbReference type="InterPro" id="IPR046633">
    <property type="entry name" value="DUF6745"/>
</dbReference>
<dbReference type="Proteomes" id="UP001165074">
    <property type="component" value="Unassembled WGS sequence"/>
</dbReference>
<dbReference type="Pfam" id="PF20530">
    <property type="entry name" value="DUF6745"/>
    <property type="match status" value="1"/>
</dbReference>